<evidence type="ECO:0000313" key="1">
    <source>
        <dbReference type="EMBL" id="CEF89526.1"/>
    </source>
</evidence>
<evidence type="ECO:0000313" key="2">
    <source>
        <dbReference type="Proteomes" id="UP000030225"/>
    </source>
</evidence>
<proteinExistence type="predicted"/>
<gene>
    <name evidence="1" type="primary">ORF36</name>
</gene>
<organism evidence="1 2">
    <name type="scientific">Pseudomonas phage vB_PaeM_PAO1_Ab17</name>
    <dbReference type="NCBI Taxonomy" id="1548904"/>
    <lineage>
        <taxon>Viruses</taxon>
        <taxon>Duplodnaviria</taxon>
        <taxon>Heunggongvirae</taxon>
        <taxon>Uroviricota</taxon>
        <taxon>Caudoviricetes</taxon>
        <taxon>Vandenendeviridae</taxon>
        <taxon>Nankokuvirus</taxon>
        <taxon>Nankokuvirus Ab03</taxon>
    </lineage>
</organism>
<reference evidence="2" key="1">
    <citation type="journal article" date="2015" name="PLoS ONE">
        <title>Investigation of a Large Collection of Pseudomonas aeruginosa Bacteriophages Collected from a Single Environmental Source in Abidjan, Cote d'Ivoire.</title>
        <authorList>
            <person name="Essoh C."/>
            <person name="Latino L."/>
            <person name="Midoux C."/>
            <person name="Blouin Y."/>
            <person name="Loukou G."/>
            <person name="Nguetta S.P."/>
            <person name="Lathro S."/>
            <person name="Cablanmian A."/>
            <person name="Kouassi A.K."/>
            <person name="Vergnaud G."/>
            <person name="Pourcel C."/>
        </authorList>
    </citation>
    <scope>NUCLEOTIDE SEQUENCE [LARGE SCALE GENOMIC DNA]</scope>
</reference>
<name>A0A0A1IV02_9CAUD</name>
<sequence length="63" mass="7167">MGFDWQKVPLHLREVLWENEIQNGMVEEVDCSGDCGKSGYPNYFFGHCKDGEFYCGGSPRCCP</sequence>
<dbReference type="Proteomes" id="UP000030225">
    <property type="component" value="Segment"/>
</dbReference>
<protein>
    <submittedName>
        <fullName evidence="1">Uncharacterized protein</fullName>
    </submittedName>
</protein>
<dbReference type="EMBL" id="LN610576">
    <property type="protein sequence ID" value="CEF89526.1"/>
    <property type="molecule type" value="Genomic_DNA"/>
</dbReference>
<accession>A0A0A1IV02</accession>